<dbReference type="RefSeq" id="WP_153586620.1">
    <property type="nucleotide sequence ID" value="NZ_WJBU01000022.1"/>
</dbReference>
<protein>
    <submittedName>
        <fullName evidence="10">C-type cytochrome</fullName>
    </submittedName>
</protein>
<dbReference type="GO" id="GO:0004130">
    <property type="term" value="F:cytochrome-c peroxidase activity"/>
    <property type="evidence" value="ECO:0007669"/>
    <property type="project" value="TreeGrafter"/>
</dbReference>
<evidence type="ECO:0000256" key="3">
    <source>
        <dbReference type="ARBA" id="ARBA00022723"/>
    </source>
</evidence>
<feature type="signal peptide" evidence="8">
    <location>
        <begin position="1"/>
        <end position="25"/>
    </location>
</feature>
<dbReference type="AlphaFoldDB" id="A0A844BCC7"/>
<dbReference type="Gene3D" id="1.10.760.10">
    <property type="entry name" value="Cytochrome c-like domain"/>
    <property type="match status" value="2"/>
</dbReference>
<dbReference type="InterPro" id="IPR036909">
    <property type="entry name" value="Cyt_c-like_dom_sf"/>
</dbReference>
<gene>
    <name evidence="10" type="ORF">GHT07_18700</name>
</gene>
<dbReference type="Pfam" id="PF03150">
    <property type="entry name" value="CCP_MauG"/>
    <property type="match status" value="1"/>
</dbReference>
<comment type="subcellular location">
    <subcellularLocation>
        <location evidence="1">Cell envelope</location>
    </subcellularLocation>
</comment>
<keyword evidence="2 7" id="KW-0349">Heme</keyword>
<keyword evidence="5" id="KW-0560">Oxidoreductase</keyword>
<dbReference type="InterPro" id="IPR009056">
    <property type="entry name" value="Cyt_c-like_dom"/>
</dbReference>
<keyword evidence="11" id="KW-1185">Reference proteome</keyword>
<dbReference type="GO" id="GO:0030313">
    <property type="term" value="C:cell envelope"/>
    <property type="evidence" value="ECO:0007669"/>
    <property type="project" value="UniProtKB-SubCell"/>
</dbReference>
<dbReference type="PROSITE" id="PS51007">
    <property type="entry name" value="CYTC"/>
    <property type="match status" value="2"/>
</dbReference>
<comment type="caution">
    <text evidence="10">The sequence shown here is derived from an EMBL/GenBank/DDBJ whole genome shotgun (WGS) entry which is preliminary data.</text>
</comment>
<dbReference type="PANTHER" id="PTHR30600">
    <property type="entry name" value="CYTOCHROME C PEROXIDASE-RELATED"/>
    <property type="match status" value="1"/>
</dbReference>
<feature type="chain" id="PRO_5033016884" evidence="8">
    <location>
        <begin position="26"/>
        <end position="407"/>
    </location>
</feature>
<dbReference type="GO" id="GO:0020037">
    <property type="term" value="F:heme binding"/>
    <property type="evidence" value="ECO:0007669"/>
    <property type="project" value="InterPro"/>
</dbReference>
<feature type="domain" description="Cytochrome c" evidence="9">
    <location>
        <begin position="51"/>
        <end position="169"/>
    </location>
</feature>
<evidence type="ECO:0000256" key="5">
    <source>
        <dbReference type="ARBA" id="ARBA00023002"/>
    </source>
</evidence>
<name>A0A844BCC7_9BURK</name>
<dbReference type="OrthoDB" id="9805202at2"/>
<evidence type="ECO:0000256" key="4">
    <source>
        <dbReference type="ARBA" id="ARBA00022729"/>
    </source>
</evidence>
<accession>A0A844BCC7</accession>
<evidence type="ECO:0000256" key="8">
    <source>
        <dbReference type="SAM" id="SignalP"/>
    </source>
</evidence>
<dbReference type="Proteomes" id="UP000487350">
    <property type="component" value="Unassembled WGS sequence"/>
</dbReference>
<evidence type="ECO:0000256" key="6">
    <source>
        <dbReference type="ARBA" id="ARBA00023004"/>
    </source>
</evidence>
<keyword evidence="6 7" id="KW-0408">Iron</keyword>
<evidence type="ECO:0000259" key="9">
    <source>
        <dbReference type="PROSITE" id="PS51007"/>
    </source>
</evidence>
<dbReference type="PANTHER" id="PTHR30600:SF10">
    <property type="entry name" value="BLL6722 PROTEIN"/>
    <property type="match status" value="1"/>
</dbReference>
<keyword evidence="3 7" id="KW-0479">Metal-binding</keyword>
<keyword evidence="4 8" id="KW-0732">Signal</keyword>
<feature type="domain" description="Cytochrome c" evidence="9">
    <location>
        <begin position="226"/>
        <end position="401"/>
    </location>
</feature>
<evidence type="ECO:0000313" key="10">
    <source>
        <dbReference type="EMBL" id="MRD49309.1"/>
    </source>
</evidence>
<dbReference type="SUPFAM" id="SSF46626">
    <property type="entry name" value="Cytochrome c"/>
    <property type="match status" value="2"/>
</dbReference>
<evidence type="ECO:0000256" key="1">
    <source>
        <dbReference type="ARBA" id="ARBA00004196"/>
    </source>
</evidence>
<organism evidence="10 11">
    <name type="scientific">Caenimonas koreensis DSM 17982</name>
    <dbReference type="NCBI Taxonomy" id="1121255"/>
    <lineage>
        <taxon>Bacteria</taxon>
        <taxon>Pseudomonadati</taxon>
        <taxon>Pseudomonadota</taxon>
        <taxon>Betaproteobacteria</taxon>
        <taxon>Burkholderiales</taxon>
        <taxon>Comamonadaceae</taxon>
        <taxon>Caenimonas</taxon>
    </lineage>
</organism>
<evidence type="ECO:0000313" key="11">
    <source>
        <dbReference type="Proteomes" id="UP000487350"/>
    </source>
</evidence>
<evidence type="ECO:0000256" key="2">
    <source>
        <dbReference type="ARBA" id="ARBA00022617"/>
    </source>
</evidence>
<dbReference type="PROSITE" id="PS51257">
    <property type="entry name" value="PROKAR_LIPOPROTEIN"/>
    <property type="match status" value="1"/>
</dbReference>
<dbReference type="InterPro" id="IPR004852">
    <property type="entry name" value="Di-haem_cyt_c_peroxidsae"/>
</dbReference>
<proteinExistence type="predicted"/>
<dbReference type="GO" id="GO:0046872">
    <property type="term" value="F:metal ion binding"/>
    <property type="evidence" value="ECO:0007669"/>
    <property type="project" value="UniProtKB-KW"/>
</dbReference>
<dbReference type="InterPro" id="IPR051395">
    <property type="entry name" value="Cytochrome_c_Peroxidase/MauG"/>
</dbReference>
<dbReference type="EMBL" id="WJBU01000022">
    <property type="protein sequence ID" value="MRD49309.1"/>
    <property type="molecule type" value="Genomic_DNA"/>
</dbReference>
<dbReference type="GO" id="GO:0009055">
    <property type="term" value="F:electron transfer activity"/>
    <property type="evidence" value="ECO:0007669"/>
    <property type="project" value="InterPro"/>
</dbReference>
<sequence length="407" mass="44006">MKFKGDGRRISFAAMLVALACSLCACGGGSGVQLPPPISQPPPPPDPNLSPAARLGEKIFRDTGLSASGKQACISCHEPANGHAAPFNTPVAFGGPQMDQAGTRSSPSLRYLRFNTKFTVDPSGKPSGGFFWDGRSDSLAAQARDPFLNAVELANPDVQSVIDKLMRAPYADEFRSVFGAGIFADADAAFDRLAFALERYQVEDVDFAPFTSKFDAFMGFAVNFTPQEMNGYVLFDRADKGNCASCHTSTRPENAPLALFTNFGYASLGAPRNAQIPANADASFRDSGLCNARAGFATHTEWCGSFRVPSLRNVAVRQRFFHNGSFSVLEDAIRFHVRRDTDPQLWYPVDAMGNLQPYDDLLASERANVTRQAPFDRKAGDAPALTEQEISDIAAFLRTLTDGASRS</sequence>
<reference evidence="10 11" key="1">
    <citation type="submission" date="2019-11" db="EMBL/GenBank/DDBJ databases">
        <title>Caenimonas koreensis gen. nov., sp. nov., isolated from activated sludge.</title>
        <authorList>
            <person name="Seung H.R."/>
        </authorList>
    </citation>
    <scope>NUCLEOTIDE SEQUENCE [LARGE SCALE GENOMIC DNA]</scope>
    <source>
        <strain evidence="10 11">EMB320</strain>
    </source>
</reference>
<evidence type="ECO:0000256" key="7">
    <source>
        <dbReference type="PROSITE-ProRule" id="PRU00433"/>
    </source>
</evidence>